<feature type="domain" description="Peptidase A1" evidence="17">
    <location>
        <begin position="106"/>
        <end position="416"/>
    </location>
</feature>
<evidence type="ECO:0000256" key="8">
    <source>
        <dbReference type="ARBA" id="ARBA00023180"/>
    </source>
</evidence>
<dbReference type="RefSeq" id="XP_058342735.1">
    <property type="nucleotide sequence ID" value="XM_058486378.1"/>
</dbReference>
<proteinExistence type="inferred from homology"/>
<evidence type="ECO:0000256" key="2">
    <source>
        <dbReference type="ARBA" id="ARBA00022670"/>
    </source>
</evidence>
<dbReference type="PROSITE" id="PS51767">
    <property type="entry name" value="PEPTIDASE_A1"/>
    <property type="match status" value="1"/>
</dbReference>
<dbReference type="GO" id="GO:0004190">
    <property type="term" value="F:aspartic-type endopeptidase activity"/>
    <property type="evidence" value="ECO:0007669"/>
    <property type="project" value="UniProtKB-KW"/>
</dbReference>
<keyword evidence="3 16" id="KW-0732">Signal</keyword>
<dbReference type="InterPro" id="IPR001461">
    <property type="entry name" value="Aspartic_peptidase_A1"/>
</dbReference>
<dbReference type="SUPFAM" id="SSF50630">
    <property type="entry name" value="Acid proteases"/>
    <property type="match status" value="1"/>
</dbReference>
<evidence type="ECO:0000256" key="12">
    <source>
        <dbReference type="ARBA" id="ARBA00070311"/>
    </source>
</evidence>
<comment type="similarity">
    <text evidence="1 15">Belongs to the peptidase A1 family.</text>
</comment>
<evidence type="ECO:0000313" key="18">
    <source>
        <dbReference type="EMBL" id="KAJ8657822.1"/>
    </source>
</evidence>
<evidence type="ECO:0000256" key="14">
    <source>
        <dbReference type="PIRSR" id="PIRSR601461-1"/>
    </source>
</evidence>
<dbReference type="GeneID" id="83213760"/>
<comment type="function">
    <text evidence="10">This enzyme, capable of clotting milk is frequently used for cheese production.</text>
</comment>
<accession>A0AAD7V2E3</accession>
<feature type="signal peptide" evidence="16">
    <location>
        <begin position="1"/>
        <end position="26"/>
    </location>
</feature>
<keyword evidence="4 15" id="KW-0064">Aspartyl protease</keyword>
<dbReference type="InterPro" id="IPR001969">
    <property type="entry name" value="Aspartic_peptidase_AS"/>
</dbReference>
<keyword evidence="7" id="KW-1015">Disulfide bond</keyword>
<dbReference type="Proteomes" id="UP001234581">
    <property type="component" value="Unassembled WGS sequence"/>
</dbReference>
<evidence type="ECO:0000256" key="7">
    <source>
        <dbReference type="ARBA" id="ARBA00023157"/>
    </source>
</evidence>
<evidence type="ECO:0000256" key="4">
    <source>
        <dbReference type="ARBA" id="ARBA00022750"/>
    </source>
</evidence>
<evidence type="ECO:0000256" key="16">
    <source>
        <dbReference type="SAM" id="SignalP"/>
    </source>
</evidence>
<evidence type="ECO:0000256" key="6">
    <source>
        <dbReference type="ARBA" id="ARBA00023145"/>
    </source>
</evidence>
<comment type="caution">
    <text evidence="18">The sequence shown here is derived from an EMBL/GenBank/DDBJ whole genome shotgun (WGS) entry which is preliminary data.</text>
</comment>
<dbReference type="PANTHER" id="PTHR47966">
    <property type="entry name" value="BETA-SITE APP-CLEAVING ENZYME, ISOFORM A-RELATED"/>
    <property type="match status" value="1"/>
</dbReference>
<dbReference type="CDD" id="cd05471">
    <property type="entry name" value="pepsin_like"/>
    <property type="match status" value="1"/>
</dbReference>
<evidence type="ECO:0000256" key="1">
    <source>
        <dbReference type="ARBA" id="ARBA00007447"/>
    </source>
</evidence>
<dbReference type="InterPro" id="IPR021109">
    <property type="entry name" value="Peptidase_aspartic_dom_sf"/>
</dbReference>
<feature type="chain" id="PRO_5041944797" description="Mucorpepsin" evidence="16">
    <location>
        <begin position="27"/>
        <end position="420"/>
    </location>
</feature>
<evidence type="ECO:0000256" key="9">
    <source>
        <dbReference type="ARBA" id="ARBA00052485"/>
    </source>
</evidence>
<comment type="catalytic activity">
    <reaction evidence="9">
        <text>Hydrolysis of proteins, favoring hydrophobic residues at P1 and P1'. Clots milk. Does not accept Lys at P1, and hence does not activate trypsinogen.</text>
        <dbReference type="EC" id="3.4.23.23"/>
    </reaction>
</comment>
<dbReference type="Pfam" id="PF00026">
    <property type="entry name" value="Asp"/>
    <property type="match status" value="1"/>
</dbReference>
<name>A0AAD7V2E3_9FUNG</name>
<evidence type="ECO:0000256" key="15">
    <source>
        <dbReference type="RuleBase" id="RU000454"/>
    </source>
</evidence>
<dbReference type="AlphaFoldDB" id="A0AAD7V2E3"/>
<keyword evidence="6" id="KW-0865">Zymogen</keyword>
<organism evidence="18 19">
    <name type="scientific">Lichtheimia ornata</name>
    <dbReference type="NCBI Taxonomy" id="688661"/>
    <lineage>
        <taxon>Eukaryota</taxon>
        <taxon>Fungi</taxon>
        <taxon>Fungi incertae sedis</taxon>
        <taxon>Mucoromycota</taxon>
        <taxon>Mucoromycotina</taxon>
        <taxon>Mucoromycetes</taxon>
        <taxon>Mucorales</taxon>
        <taxon>Lichtheimiaceae</taxon>
        <taxon>Lichtheimia</taxon>
    </lineage>
</organism>
<keyword evidence="5 15" id="KW-0378">Hydrolase</keyword>
<reference evidence="18 19" key="1">
    <citation type="submission" date="2023-03" db="EMBL/GenBank/DDBJ databases">
        <title>Genome sequence of Lichtheimia ornata CBS 291.66.</title>
        <authorList>
            <person name="Mohabir J.T."/>
            <person name="Shea T.P."/>
            <person name="Kurbessoian T."/>
            <person name="Berby B."/>
            <person name="Fontaine J."/>
            <person name="Livny J."/>
            <person name="Gnirke A."/>
            <person name="Stajich J.E."/>
            <person name="Cuomo C.A."/>
        </authorList>
    </citation>
    <scope>NUCLEOTIDE SEQUENCE [LARGE SCALE GENOMIC DNA]</scope>
    <source>
        <strain evidence="18">CBS 291.66</strain>
    </source>
</reference>
<evidence type="ECO:0000256" key="10">
    <source>
        <dbReference type="ARBA" id="ARBA00059864"/>
    </source>
</evidence>
<evidence type="ECO:0000256" key="3">
    <source>
        <dbReference type="ARBA" id="ARBA00022729"/>
    </source>
</evidence>
<evidence type="ECO:0000256" key="11">
    <source>
        <dbReference type="ARBA" id="ARBA00067072"/>
    </source>
</evidence>
<keyword evidence="19" id="KW-1185">Reference proteome</keyword>
<dbReference type="EC" id="3.4.23.23" evidence="11"/>
<dbReference type="GO" id="GO:0006508">
    <property type="term" value="P:proteolysis"/>
    <property type="evidence" value="ECO:0007669"/>
    <property type="project" value="UniProtKB-KW"/>
</dbReference>
<dbReference type="EMBL" id="JARTCD010000028">
    <property type="protein sequence ID" value="KAJ8657822.1"/>
    <property type="molecule type" value="Genomic_DNA"/>
</dbReference>
<protein>
    <recommendedName>
        <fullName evidence="12">Mucorpepsin</fullName>
        <ecNumber evidence="11">3.4.23.23</ecNumber>
    </recommendedName>
    <alternativeName>
        <fullName evidence="13">Mucor rennin</fullName>
    </alternativeName>
</protein>
<dbReference type="Gene3D" id="2.40.70.10">
    <property type="entry name" value="Acid Proteases"/>
    <property type="match status" value="2"/>
</dbReference>
<dbReference type="InterPro" id="IPR033121">
    <property type="entry name" value="PEPTIDASE_A1"/>
</dbReference>
<feature type="active site" evidence="14">
    <location>
        <position position="310"/>
    </location>
</feature>
<dbReference type="PROSITE" id="PS00141">
    <property type="entry name" value="ASP_PROTEASE"/>
    <property type="match status" value="1"/>
</dbReference>
<dbReference type="FunFam" id="2.40.70.10:FF:000008">
    <property type="entry name" value="Cathepsin D"/>
    <property type="match status" value="1"/>
</dbReference>
<sequence length="420" mass="45921">MHLATSSIVVFFTAAASILVGNIVHAAAIAENGGGSGGGGGAKVVLPLHRSAGFSLDTPTAMMRVHARYANMLNEENPAIVKSGLPKDPNAYSIFPVTSYAIDVSYYVQVGIGTPPQHFKLNLDTGSADLYVESTMCESCENDHSHLFNPSKSRTYTPTKEKWRIRYGDGSTANGIIGIDRLQLGKLEVESQMIELAVDQSEDLTQGPGEGILGLAFSGAASVKSIKTPMDNLVAQNRLQEPVFSLYLGNKKHGQDGALEFIFGGYNADYVDGPFSSIPVNKSLGYWSIDVPSIQIGDTTITRNVQAIIDTGTTLIIFPKKLMEWVALFYGAERQENGILYKIDCDLSRLPSLTFNMGNGLVFTLPPELLIYRKDDDSNCQASFTSMEHDFLILGDIFLKQYYTVFDYQKPEIRIANLKQ</sequence>
<keyword evidence="2 15" id="KW-0645">Protease</keyword>
<evidence type="ECO:0000259" key="17">
    <source>
        <dbReference type="PROSITE" id="PS51767"/>
    </source>
</evidence>
<feature type="active site" evidence="14">
    <location>
        <position position="124"/>
    </location>
</feature>
<dbReference type="PRINTS" id="PR00792">
    <property type="entry name" value="PEPSIN"/>
</dbReference>
<gene>
    <name evidence="18" type="ORF">O0I10_006349</name>
</gene>
<evidence type="ECO:0000256" key="13">
    <source>
        <dbReference type="ARBA" id="ARBA00075933"/>
    </source>
</evidence>
<keyword evidence="8" id="KW-0325">Glycoprotein</keyword>
<evidence type="ECO:0000313" key="19">
    <source>
        <dbReference type="Proteomes" id="UP001234581"/>
    </source>
</evidence>
<dbReference type="PANTHER" id="PTHR47966:SF51">
    <property type="entry name" value="BETA-SITE APP-CLEAVING ENZYME, ISOFORM A-RELATED"/>
    <property type="match status" value="1"/>
</dbReference>
<evidence type="ECO:0000256" key="5">
    <source>
        <dbReference type="ARBA" id="ARBA00022801"/>
    </source>
</evidence>
<dbReference type="InterPro" id="IPR034164">
    <property type="entry name" value="Pepsin-like_dom"/>
</dbReference>